<feature type="compositionally biased region" description="Low complexity" evidence="1">
    <location>
        <begin position="147"/>
        <end position="158"/>
    </location>
</feature>
<accession>A0ABP4E1I7</accession>
<evidence type="ECO:0000313" key="2">
    <source>
        <dbReference type="EMBL" id="GAA1084822.1"/>
    </source>
</evidence>
<dbReference type="InterPro" id="IPR023346">
    <property type="entry name" value="Lysozyme-like_dom_sf"/>
</dbReference>
<evidence type="ECO:0000313" key="3">
    <source>
        <dbReference type="Proteomes" id="UP001499987"/>
    </source>
</evidence>
<comment type="caution">
    <text evidence="2">The sequence shown here is derived from an EMBL/GenBank/DDBJ whole genome shotgun (WGS) entry which is preliminary data.</text>
</comment>
<sequence length="310" mass="32553">MSGSHYKVSPEQLDRLAKEWQAQAERLERVAAKVDALSGKFRTAEIETLITGGVLSTGIVLAAEQAAQDAGQSAAATAKAMHQDAAGIRHCADNYREAEEHAGKQLPGGGHHTPPKSPGKPGGSGGHHGGGHQGGSGGHDGGGSGGHHPMPSSPNPHGKIPMSDVDYSGAGSWKSGRAACEDYVNQALDTMGIKDPQARANWMRGLLTMTQRESSYNDSHWLVNKTDSNAWGPTQADGAPLHSSRGPWQCIPDTFAAYHQPGTSTKIYDPVASACASMNYMMARYHVSPDGHDLAAKVAQANPNHGPQGY</sequence>
<evidence type="ECO:0000256" key="1">
    <source>
        <dbReference type="SAM" id="MobiDB-lite"/>
    </source>
</evidence>
<dbReference type="Proteomes" id="UP001499987">
    <property type="component" value="Unassembled WGS sequence"/>
</dbReference>
<name>A0ABP4E1I7_9ACTN</name>
<reference evidence="3" key="1">
    <citation type="journal article" date="2019" name="Int. J. Syst. Evol. Microbiol.">
        <title>The Global Catalogue of Microorganisms (GCM) 10K type strain sequencing project: providing services to taxonomists for standard genome sequencing and annotation.</title>
        <authorList>
            <consortium name="The Broad Institute Genomics Platform"/>
            <consortium name="The Broad Institute Genome Sequencing Center for Infectious Disease"/>
            <person name="Wu L."/>
            <person name="Ma J."/>
        </authorList>
    </citation>
    <scope>NUCLEOTIDE SEQUENCE [LARGE SCALE GENOMIC DNA]</scope>
    <source>
        <strain evidence="3">JCM 13002</strain>
    </source>
</reference>
<organism evidence="2 3">
    <name type="scientific">Kitasatospora arboriphila</name>
    <dbReference type="NCBI Taxonomy" id="258052"/>
    <lineage>
        <taxon>Bacteria</taxon>
        <taxon>Bacillati</taxon>
        <taxon>Actinomycetota</taxon>
        <taxon>Actinomycetes</taxon>
        <taxon>Kitasatosporales</taxon>
        <taxon>Streptomycetaceae</taxon>
        <taxon>Kitasatospora</taxon>
    </lineage>
</organism>
<feature type="region of interest" description="Disordered" evidence="1">
    <location>
        <begin position="98"/>
        <end position="168"/>
    </location>
</feature>
<keyword evidence="3" id="KW-1185">Reference proteome</keyword>
<feature type="compositionally biased region" description="Gly residues" evidence="1">
    <location>
        <begin position="120"/>
        <end position="146"/>
    </location>
</feature>
<dbReference type="SUPFAM" id="SSF53955">
    <property type="entry name" value="Lysozyme-like"/>
    <property type="match status" value="1"/>
</dbReference>
<dbReference type="RefSeq" id="WP_344624157.1">
    <property type="nucleotide sequence ID" value="NZ_BAAALD010000025.1"/>
</dbReference>
<proteinExistence type="predicted"/>
<evidence type="ECO:0008006" key="4">
    <source>
        <dbReference type="Google" id="ProtNLM"/>
    </source>
</evidence>
<protein>
    <recommendedName>
        <fullName evidence="4">Transglycosylase SLT domain-containing protein</fullName>
    </recommendedName>
</protein>
<dbReference type="EMBL" id="BAAALD010000025">
    <property type="protein sequence ID" value="GAA1084822.1"/>
    <property type="molecule type" value="Genomic_DNA"/>
</dbReference>
<gene>
    <name evidence="2" type="ORF">GCM10009663_30680</name>
</gene>